<dbReference type="PANTHER" id="PTHR31972">
    <property type="entry name" value="EXPRESSED PROTEIN"/>
    <property type="match status" value="1"/>
</dbReference>
<gene>
    <name evidence="1" type="ORF">HYC85_011607</name>
</gene>
<evidence type="ECO:0000313" key="1">
    <source>
        <dbReference type="EMBL" id="KAF5949614.1"/>
    </source>
</evidence>
<accession>A0A7J7HCH8</accession>
<comment type="caution">
    <text evidence="1">The sequence shown here is derived from an EMBL/GenBank/DDBJ whole genome shotgun (WGS) entry which is preliminary data.</text>
</comment>
<organism evidence="1 2">
    <name type="scientific">Camellia sinensis</name>
    <name type="common">Tea plant</name>
    <name type="synonym">Thea sinensis</name>
    <dbReference type="NCBI Taxonomy" id="4442"/>
    <lineage>
        <taxon>Eukaryota</taxon>
        <taxon>Viridiplantae</taxon>
        <taxon>Streptophyta</taxon>
        <taxon>Embryophyta</taxon>
        <taxon>Tracheophyta</taxon>
        <taxon>Spermatophyta</taxon>
        <taxon>Magnoliopsida</taxon>
        <taxon>eudicotyledons</taxon>
        <taxon>Gunneridae</taxon>
        <taxon>Pentapetalae</taxon>
        <taxon>asterids</taxon>
        <taxon>Ericales</taxon>
        <taxon>Theaceae</taxon>
        <taxon>Camellia</taxon>
    </lineage>
</organism>
<dbReference type="InterPro" id="IPR008586">
    <property type="entry name" value="DUF868_pln"/>
</dbReference>
<dbReference type="AlphaFoldDB" id="A0A7J7HCH8"/>
<reference evidence="2" key="1">
    <citation type="journal article" date="2020" name="Nat. Commun.">
        <title>Genome assembly of wild tea tree DASZ reveals pedigree and selection history of tea varieties.</title>
        <authorList>
            <person name="Zhang W."/>
            <person name="Zhang Y."/>
            <person name="Qiu H."/>
            <person name="Guo Y."/>
            <person name="Wan H."/>
            <person name="Zhang X."/>
            <person name="Scossa F."/>
            <person name="Alseekh S."/>
            <person name="Zhang Q."/>
            <person name="Wang P."/>
            <person name="Xu L."/>
            <person name="Schmidt M.H."/>
            <person name="Jia X."/>
            <person name="Li D."/>
            <person name="Zhu A."/>
            <person name="Guo F."/>
            <person name="Chen W."/>
            <person name="Ni D."/>
            <person name="Usadel B."/>
            <person name="Fernie A.R."/>
            <person name="Wen W."/>
        </authorList>
    </citation>
    <scope>NUCLEOTIDE SEQUENCE [LARGE SCALE GENOMIC DNA]</scope>
    <source>
        <strain evidence="2">cv. G240</strain>
    </source>
</reference>
<name>A0A7J7HCH8_CAMSI</name>
<proteinExistence type="predicted"/>
<reference evidence="1 2" key="2">
    <citation type="submission" date="2020-07" db="EMBL/GenBank/DDBJ databases">
        <title>Genome assembly of wild tea tree DASZ reveals pedigree and selection history of tea varieties.</title>
        <authorList>
            <person name="Zhang W."/>
        </authorList>
    </citation>
    <scope>NUCLEOTIDE SEQUENCE [LARGE SCALE GENOMIC DNA]</scope>
    <source>
        <strain evidence="2">cv. G240</strain>
        <tissue evidence="1">Leaf</tissue>
    </source>
</reference>
<keyword evidence="2" id="KW-1185">Reference proteome</keyword>
<sequence>MALTMYRSSVGALSSSFKFLQHSEGKSIEDAVTNRIAQNFVTYTYETNVANLCRNVTVTWSKNLMNHTLHIVVENPSSENHYTCKVDLKTWQFWGRKGLKSFRVDDKCVNVFWDFRACKILY</sequence>
<dbReference type="EMBL" id="JACBKZ010000005">
    <property type="protein sequence ID" value="KAF5949614.1"/>
    <property type="molecule type" value="Genomic_DNA"/>
</dbReference>
<evidence type="ECO:0008006" key="3">
    <source>
        <dbReference type="Google" id="ProtNLM"/>
    </source>
</evidence>
<protein>
    <recommendedName>
        <fullName evidence="3">Lipocalin</fullName>
    </recommendedName>
</protein>
<dbReference type="Pfam" id="PF05910">
    <property type="entry name" value="DUF868"/>
    <property type="match status" value="1"/>
</dbReference>
<dbReference type="Proteomes" id="UP000593564">
    <property type="component" value="Unassembled WGS sequence"/>
</dbReference>
<evidence type="ECO:0000313" key="2">
    <source>
        <dbReference type="Proteomes" id="UP000593564"/>
    </source>
</evidence>
<dbReference type="PANTHER" id="PTHR31972:SF77">
    <property type="entry name" value="DUF868 DOMAIN-CONTAINING PROTEIN"/>
    <property type="match status" value="1"/>
</dbReference>